<evidence type="ECO:0008006" key="3">
    <source>
        <dbReference type="Google" id="ProtNLM"/>
    </source>
</evidence>
<proteinExistence type="predicted"/>
<dbReference type="RefSeq" id="WP_270077042.1">
    <property type="nucleotide sequence ID" value="NZ_CP115174.1"/>
</dbReference>
<reference evidence="1 2" key="1">
    <citation type="submission" date="2022-12" db="EMBL/GenBank/DDBJ databases">
        <title>Sphingomonas abieness sp. nov., an endophytic bacterium isolated from Abies koreana.</title>
        <authorList>
            <person name="Jiang L."/>
            <person name="Lee J."/>
        </authorList>
    </citation>
    <scope>NUCLEOTIDE SEQUENCE [LARGE SCALE GENOMIC DNA]</scope>
    <source>
        <strain evidence="2">PAMB 00755</strain>
    </source>
</reference>
<accession>A0ABY7NMD7</accession>
<name>A0ABY7NMD7_9SPHN</name>
<keyword evidence="2" id="KW-1185">Reference proteome</keyword>
<organism evidence="1 2">
    <name type="scientific">Sphingomonas abietis</name>
    <dbReference type="NCBI Taxonomy" id="3012344"/>
    <lineage>
        <taxon>Bacteria</taxon>
        <taxon>Pseudomonadati</taxon>
        <taxon>Pseudomonadota</taxon>
        <taxon>Alphaproteobacteria</taxon>
        <taxon>Sphingomonadales</taxon>
        <taxon>Sphingomonadaceae</taxon>
        <taxon>Sphingomonas</taxon>
    </lineage>
</organism>
<evidence type="ECO:0000313" key="2">
    <source>
        <dbReference type="Proteomes" id="UP001210865"/>
    </source>
</evidence>
<evidence type="ECO:0000313" key="1">
    <source>
        <dbReference type="EMBL" id="WBO22397.1"/>
    </source>
</evidence>
<gene>
    <name evidence="1" type="ORF">PBT88_20030</name>
</gene>
<protein>
    <recommendedName>
        <fullName evidence="3">DUF1311 domain-containing protein</fullName>
    </recommendedName>
</protein>
<sequence length="169" mass="18024">MARAGRQGEAGPGAARIAGNRRGLVFSPRIGQHAPGLACEGPMAVASWLLLLISPTMASPPPADDAIVVMGRRLDQWVGTFEIRGTHRRCTTKSSSGDPAIDRVGCQAFLSCADQYQAETDASDEKGIASATRRARKEGLIADMRACIADQRMVLLRQLDAHRAEAVAQ</sequence>
<dbReference type="EMBL" id="CP115174">
    <property type="protein sequence ID" value="WBO22397.1"/>
    <property type="molecule type" value="Genomic_DNA"/>
</dbReference>
<dbReference type="Proteomes" id="UP001210865">
    <property type="component" value="Chromosome"/>
</dbReference>